<evidence type="ECO:0000256" key="1">
    <source>
        <dbReference type="SAM" id="Phobius"/>
    </source>
</evidence>
<reference evidence="3 4" key="1">
    <citation type="submission" date="2016-10" db="EMBL/GenBank/DDBJ databases">
        <authorList>
            <person name="de Groot N.N."/>
        </authorList>
    </citation>
    <scope>NUCLEOTIDE SEQUENCE [LARGE SCALE GENOMIC DNA]</scope>
    <source>
        <strain evidence="3 4">CGMCC 1.7666</strain>
    </source>
</reference>
<feature type="transmembrane region" description="Helical" evidence="1">
    <location>
        <begin position="73"/>
        <end position="96"/>
    </location>
</feature>
<feature type="transmembrane region" description="Helical" evidence="1">
    <location>
        <begin position="103"/>
        <end position="123"/>
    </location>
</feature>
<dbReference type="EMBL" id="FMVJ01000003">
    <property type="protein sequence ID" value="SCY33653.1"/>
    <property type="molecule type" value="Genomic_DNA"/>
</dbReference>
<sequence length="171" mass="18117">MAETQIQMRDEPLVDPVAQTPGFDETGSRIAVAGHPIHAMTVAFPVALTFCNFGADAFYWWTGDGFWARAGVWAAGMAFLIGLAAAASGTMELLLVPGIRARAAAWTHAAIAVALLSTLGANWGYRLYGYETAVLPYGILLSGFCVIMVGVTGWHGGKLVFDYRLGTSNGS</sequence>
<dbReference type="Proteomes" id="UP000199569">
    <property type="component" value="Unassembled WGS sequence"/>
</dbReference>
<keyword evidence="4" id="KW-1185">Reference proteome</keyword>
<accession>A0A1G5F358</accession>
<dbReference type="RefSeq" id="WP_175493798.1">
    <property type="nucleotide sequence ID" value="NZ_FMVJ01000003.1"/>
</dbReference>
<name>A0A1G5F358_9HYPH</name>
<dbReference type="Pfam" id="PF09990">
    <property type="entry name" value="DUF2231"/>
    <property type="match status" value="1"/>
</dbReference>
<protein>
    <submittedName>
        <fullName evidence="3">Uncharacterized membrane protein</fullName>
    </submittedName>
</protein>
<feature type="transmembrane region" description="Helical" evidence="1">
    <location>
        <begin position="39"/>
        <end position="61"/>
    </location>
</feature>
<feature type="transmembrane region" description="Helical" evidence="1">
    <location>
        <begin position="135"/>
        <end position="154"/>
    </location>
</feature>
<dbReference type="InterPro" id="IPR019251">
    <property type="entry name" value="DUF2231_TM"/>
</dbReference>
<evidence type="ECO:0000259" key="2">
    <source>
        <dbReference type="Pfam" id="PF09990"/>
    </source>
</evidence>
<organism evidence="3 4">
    <name type="scientific">Microvirga guangxiensis</name>
    <dbReference type="NCBI Taxonomy" id="549386"/>
    <lineage>
        <taxon>Bacteria</taxon>
        <taxon>Pseudomonadati</taxon>
        <taxon>Pseudomonadota</taxon>
        <taxon>Alphaproteobacteria</taxon>
        <taxon>Hyphomicrobiales</taxon>
        <taxon>Methylobacteriaceae</taxon>
        <taxon>Microvirga</taxon>
    </lineage>
</organism>
<dbReference type="STRING" id="549386.SAMN02927923_01201"/>
<evidence type="ECO:0000313" key="3">
    <source>
        <dbReference type="EMBL" id="SCY33653.1"/>
    </source>
</evidence>
<feature type="domain" description="DUF2231" evidence="2">
    <location>
        <begin position="34"/>
        <end position="168"/>
    </location>
</feature>
<dbReference type="AlphaFoldDB" id="A0A1G5F358"/>
<keyword evidence="1" id="KW-0472">Membrane</keyword>
<evidence type="ECO:0000313" key="4">
    <source>
        <dbReference type="Proteomes" id="UP000199569"/>
    </source>
</evidence>
<keyword evidence="1" id="KW-0812">Transmembrane</keyword>
<keyword evidence="1" id="KW-1133">Transmembrane helix</keyword>
<proteinExistence type="predicted"/>
<gene>
    <name evidence="3" type="ORF">SAMN02927923_01201</name>
</gene>